<accession>A2SML0</accession>
<evidence type="ECO:0000256" key="1">
    <source>
        <dbReference type="SAM" id="MobiDB-lite"/>
    </source>
</evidence>
<dbReference type="EMBL" id="CP000556">
    <property type="protein sequence ID" value="ABM96799.1"/>
    <property type="molecule type" value="Genomic_DNA"/>
</dbReference>
<organism evidence="2 3">
    <name type="scientific">Methylibium petroleiphilum (strain ATCC BAA-1232 / LMG 22953 / PM1)</name>
    <dbReference type="NCBI Taxonomy" id="420662"/>
    <lineage>
        <taxon>Bacteria</taxon>
        <taxon>Pseudomonadati</taxon>
        <taxon>Pseudomonadota</taxon>
        <taxon>Betaproteobacteria</taxon>
        <taxon>Burkholderiales</taxon>
        <taxon>Sphaerotilaceae</taxon>
        <taxon>Methylibium</taxon>
    </lineage>
</organism>
<feature type="compositionally biased region" description="Basic and acidic residues" evidence="1">
    <location>
        <begin position="267"/>
        <end position="276"/>
    </location>
</feature>
<evidence type="ECO:0000313" key="3">
    <source>
        <dbReference type="Proteomes" id="UP000000366"/>
    </source>
</evidence>
<name>A2SML0_METPP</name>
<gene>
    <name evidence="2" type="ordered locus">Mpe_B0018</name>
</gene>
<dbReference type="KEGG" id="mpt:Mpe_B0018"/>
<dbReference type="Proteomes" id="UP000000366">
    <property type="component" value="Plasmid RPME01"/>
</dbReference>
<reference evidence="2 3" key="1">
    <citation type="journal article" date="2007" name="J. Bacteriol.">
        <title>Whole-genome analysis of the methyl tert-butyl ether-degrading beta-proteobacterium Methylibium petroleiphilum PM1.</title>
        <authorList>
            <person name="Kane S.R."/>
            <person name="Chakicherla A.Y."/>
            <person name="Chain P.S.G."/>
            <person name="Schmidt R."/>
            <person name="Shin M.W."/>
            <person name="Legler T.C."/>
            <person name="Scow K.M."/>
            <person name="Larimer F.W."/>
            <person name="Lucas S.M."/>
            <person name="Richardson P.M."/>
            <person name="Hristova K.R."/>
        </authorList>
    </citation>
    <scope>NUCLEOTIDE SEQUENCE [LARGE SCALE GENOMIC DNA]</scope>
    <source>
        <strain evidence="3">ATCC BAA-1232 / LMG 22953 / PM1</strain>
        <plasmid evidence="2 3">RPME01</plasmid>
    </source>
</reference>
<sequence length="298" mass="33981">MEPITKMELGNLAIELSSAEEEGWLWNGYSSMANGIRQALQVHDEIVLGDIGDGVLQQELKEQCIPIHLHAEITGRQNLVLEWSLTDGRVHPSHVENMERGYWRPQRLIQINATEAVGIRRIDRSSFTHTLAEQRRVARLHDLLVCFTVGVFRRYVADLSAQYVVEACSETPYIHMAHMSSGGLSLDYARRDIYEPKAKLPPIEQLTGIIPRDLLEAAPRLNWRVPLKVNWVQWSDRVSEVGGNRLDELTDSDKRMVLDFYRSNDPKETARARARETMPMGAVARRPQRHHVPVGAHT</sequence>
<feature type="region of interest" description="Disordered" evidence="1">
    <location>
        <begin position="267"/>
        <end position="298"/>
    </location>
</feature>
<keyword evidence="2" id="KW-0614">Plasmid</keyword>
<dbReference type="RefSeq" id="WP_011831416.1">
    <property type="nucleotide sequence ID" value="NC_008826.1"/>
</dbReference>
<evidence type="ECO:0000313" key="2">
    <source>
        <dbReference type="EMBL" id="ABM96799.1"/>
    </source>
</evidence>
<geneLocation type="plasmid" evidence="2 3">
    <name>RPME01</name>
</geneLocation>
<dbReference type="AlphaFoldDB" id="A2SML0"/>
<proteinExistence type="predicted"/>
<dbReference type="HOGENOM" id="CLU_933212_0_0_4"/>
<keyword evidence="3" id="KW-1185">Reference proteome</keyword>
<protein>
    <submittedName>
        <fullName evidence="2">Uncharacterized protein</fullName>
    </submittedName>
</protein>